<reference evidence="1 2" key="1">
    <citation type="submission" date="2020-08" db="EMBL/GenBank/DDBJ databases">
        <title>Acidobacteriota in marine sediments use diverse sulfur dissimilation pathways.</title>
        <authorList>
            <person name="Wasmund K."/>
        </authorList>
    </citation>
    <scope>NUCLEOTIDE SEQUENCE [LARGE SCALE GENOMIC DNA]</scope>
    <source>
        <strain evidence="1">MAG AM3-A</strain>
    </source>
</reference>
<name>A0A8J6Y9F3_9BACT</name>
<sequence>MTGNDRQLVVDPRIDRAVAHIHSLPLRWSDRDEGDTEESVLARGWFRGAGECARVLATQARLEIGEGRGFGASWPILRRGAWTVAPAMPVALGGDMAVGIDGEYRDDSAGVWREAGGAEDLFLTPDPLQSAPGAPFDLLWFGDFERFLLRKGTLEIEDLFGVLRVPANPRLLDRLLVRSRRKEDGVLVDLPMIDGSGPQTIEVRRPEDLNRGDDWRNPSTFLEARADIESARSRGATIEAQVIGGATAIFEHDDDEDGWRLRLRDGRYVFTEIRVARRARTLSLCTTLDGEIDALAPGMRGRLVFDLRADLVTLG</sequence>
<dbReference type="Proteomes" id="UP000598633">
    <property type="component" value="Unassembled WGS sequence"/>
</dbReference>
<organism evidence="1 2">
    <name type="scientific">Candidatus Sulfomarinibacter kjeldsenii</name>
    <dbReference type="NCBI Taxonomy" id="2885994"/>
    <lineage>
        <taxon>Bacteria</taxon>
        <taxon>Pseudomonadati</taxon>
        <taxon>Acidobacteriota</taxon>
        <taxon>Thermoanaerobaculia</taxon>
        <taxon>Thermoanaerobaculales</taxon>
        <taxon>Candidatus Sulfomarinibacteraceae</taxon>
        <taxon>Candidatus Sulfomarinibacter</taxon>
    </lineage>
</organism>
<evidence type="ECO:0000313" key="1">
    <source>
        <dbReference type="EMBL" id="MBD3871019.1"/>
    </source>
</evidence>
<comment type="caution">
    <text evidence="1">The sequence shown here is derived from an EMBL/GenBank/DDBJ whole genome shotgun (WGS) entry which is preliminary data.</text>
</comment>
<dbReference type="EMBL" id="JACXWA010000109">
    <property type="protein sequence ID" value="MBD3871019.1"/>
    <property type="molecule type" value="Genomic_DNA"/>
</dbReference>
<protein>
    <submittedName>
        <fullName evidence="1">Uncharacterized protein</fullName>
    </submittedName>
</protein>
<dbReference type="AlphaFoldDB" id="A0A8J6Y9F3"/>
<accession>A0A8J6Y9F3</accession>
<evidence type="ECO:0000313" key="2">
    <source>
        <dbReference type="Proteomes" id="UP000598633"/>
    </source>
</evidence>
<proteinExistence type="predicted"/>
<gene>
    <name evidence="1" type="ORF">IFJ97_06630</name>
</gene>